<proteinExistence type="predicted"/>
<evidence type="ECO:0000313" key="1">
    <source>
        <dbReference type="EMBL" id="RKG68084.1"/>
    </source>
</evidence>
<keyword evidence="2" id="KW-1185">Reference proteome</keyword>
<sequence>MLPFKRTPPRSRRWFRDDRQRLSAIHGLFATLNLPPHLWTLRGPTSEAIAISHDEVPPAGDAAARLQHTARHELLVLAGALWAERLPPEGMCIFDLFNLWPAATFRAVTTLLLAIGGNASLDADDPQRVDLWLQQHHSGPE</sequence>
<dbReference type="Proteomes" id="UP000268094">
    <property type="component" value="Unassembled WGS sequence"/>
</dbReference>
<accession>A0A3A8HKN7</accession>
<protein>
    <submittedName>
        <fullName evidence="1">Uncharacterized protein</fullName>
    </submittedName>
</protein>
<organism evidence="1 2">
    <name type="scientific">Corallococcus terminator</name>
    <dbReference type="NCBI Taxonomy" id="2316733"/>
    <lineage>
        <taxon>Bacteria</taxon>
        <taxon>Pseudomonadati</taxon>
        <taxon>Myxococcota</taxon>
        <taxon>Myxococcia</taxon>
        <taxon>Myxococcales</taxon>
        <taxon>Cystobacterineae</taxon>
        <taxon>Myxococcaceae</taxon>
        <taxon>Corallococcus</taxon>
    </lineage>
</organism>
<reference evidence="2" key="1">
    <citation type="submission" date="2018-09" db="EMBL/GenBank/DDBJ databases">
        <authorList>
            <person name="Livingstone P.G."/>
            <person name="Whitworth D.E."/>
        </authorList>
    </citation>
    <scope>NUCLEOTIDE SEQUENCE [LARGE SCALE GENOMIC DNA]</scope>
    <source>
        <strain evidence="2">CA054A</strain>
    </source>
</reference>
<name>A0A3A8HKN7_9BACT</name>
<comment type="caution">
    <text evidence="1">The sequence shown here is derived from an EMBL/GenBank/DDBJ whole genome shotgun (WGS) entry which is preliminary data.</text>
</comment>
<dbReference type="AlphaFoldDB" id="A0A3A8HKN7"/>
<evidence type="ECO:0000313" key="2">
    <source>
        <dbReference type="Proteomes" id="UP000268094"/>
    </source>
</evidence>
<gene>
    <name evidence="1" type="ORF">D7V88_40825</name>
</gene>
<dbReference type="EMBL" id="RAVZ01000620">
    <property type="protein sequence ID" value="RKG68084.1"/>
    <property type="molecule type" value="Genomic_DNA"/>
</dbReference>